<evidence type="ECO:0000313" key="5">
    <source>
        <dbReference type="Proteomes" id="UP000237105"/>
    </source>
</evidence>
<proteinExistence type="predicted"/>
<evidence type="ECO:0000256" key="2">
    <source>
        <dbReference type="ARBA" id="ARBA00022604"/>
    </source>
</evidence>
<organism evidence="4 5">
    <name type="scientific">Parasponia andersonii</name>
    <name type="common">Sponia andersonii</name>
    <dbReference type="NCBI Taxonomy" id="3476"/>
    <lineage>
        <taxon>Eukaryota</taxon>
        <taxon>Viridiplantae</taxon>
        <taxon>Streptophyta</taxon>
        <taxon>Embryophyta</taxon>
        <taxon>Tracheophyta</taxon>
        <taxon>Spermatophyta</taxon>
        <taxon>Magnoliopsida</taxon>
        <taxon>eudicotyledons</taxon>
        <taxon>Gunneridae</taxon>
        <taxon>Pentapetalae</taxon>
        <taxon>rosids</taxon>
        <taxon>fabids</taxon>
        <taxon>Rosales</taxon>
        <taxon>Cannabaceae</taxon>
        <taxon>Parasponia</taxon>
    </lineage>
</organism>
<dbReference type="InterPro" id="IPR007930">
    <property type="entry name" value="DUF724"/>
</dbReference>
<feature type="region of interest" description="Disordered" evidence="3">
    <location>
        <begin position="1"/>
        <end position="26"/>
    </location>
</feature>
<gene>
    <name evidence="4" type="ORF">PanWU01x14_075230</name>
</gene>
<dbReference type="Proteomes" id="UP000237105">
    <property type="component" value="Unassembled WGS sequence"/>
</dbReference>
<dbReference type="Pfam" id="PF05266">
    <property type="entry name" value="DUF724"/>
    <property type="match status" value="1"/>
</dbReference>
<keyword evidence="2" id="KW-0341">Growth regulation</keyword>
<feature type="compositionally biased region" description="Polar residues" evidence="3">
    <location>
        <begin position="14"/>
        <end position="25"/>
    </location>
</feature>
<dbReference type="AlphaFoldDB" id="A0A2P5DCS3"/>
<evidence type="ECO:0000256" key="1">
    <source>
        <dbReference type="ARBA" id="ARBA00022448"/>
    </source>
</evidence>
<keyword evidence="1" id="KW-0813">Transport</keyword>
<name>A0A2P5DCS3_PARAD</name>
<reference evidence="5" key="1">
    <citation type="submission" date="2016-06" db="EMBL/GenBank/DDBJ databases">
        <title>Parallel loss of symbiosis genes in relatives of nitrogen-fixing non-legume Parasponia.</title>
        <authorList>
            <person name="Van Velzen R."/>
            <person name="Holmer R."/>
            <person name="Bu F."/>
            <person name="Rutten L."/>
            <person name="Van Zeijl A."/>
            <person name="Liu W."/>
            <person name="Santuari L."/>
            <person name="Cao Q."/>
            <person name="Sharma T."/>
            <person name="Shen D."/>
            <person name="Roswanjaya Y."/>
            <person name="Wardhani T."/>
            <person name="Kalhor M.S."/>
            <person name="Jansen J."/>
            <person name="Van den Hoogen J."/>
            <person name="Gungor B."/>
            <person name="Hartog M."/>
            <person name="Hontelez J."/>
            <person name="Verver J."/>
            <person name="Yang W.-C."/>
            <person name="Schijlen E."/>
            <person name="Repin R."/>
            <person name="Schilthuizen M."/>
            <person name="Schranz E."/>
            <person name="Heidstra R."/>
            <person name="Miyata K."/>
            <person name="Fedorova E."/>
            <person name="Kohlen W."/>
            <person name="Bisseling T."/>
            <person name="Smit S."/>
            <person name="Geurts R."/>
        </authorList>
    </citation>
    <scope>NUCLEOTIDE SEQUENCE [LARGE SCALE GENOMIC DNA]</scope>
    <source>
        <strain evidence="5">cv. WU1-14</strain>
    </source>
</reference>
<keyword evidence="5" id="KW-1185">Reference proteome</keyword>
<dbReference type="EMBL" id="JXTB01000046">
    <property type="protein sequence ID" value="PON71084.1"/>
    <property type="molecule type" value="Genomic_DNA"/>
</dbReference>
<dbReference type="OrthoDB" id="1166627at2759"/>
<sequence>MQVRSSGDREVLLQNVTDKPSSPVTTRVELTDQPEDGQALASASTIIVSADKALSMQVEETFSLTNVDESEDGRALVSPTSIDFVSTGKALSMQVEETPEDGRALVSPTSLTIVSTGKALSTQIEETSKDGRALVSLTSLNIVSTDHPLLTQIEKTPEDERALVSAACLDIVSIDKAVSLQIEVTMEDGRALVSPTCTNAVHTDHQALSMPIEETPEDGRALVSPTSTNVVPTDQALSMQIEEKPEDGRALVSPTSTNVFSADKALSMQIVGTSLTDIDESGKLGLMGNSKKTLLGLKQQDGVTVETDLTGNIKQEETQNLPFVRISSIWKLIECMEAFKILPQNPHFHPLVKCEEIKCEASAMMNMLNFAYLIEKTLKLQEDDSREYFGIIMEELANFEELGFNFKVVHDHIYERLQKKVKLEELQDESKGFEIQITEHSDKKT</sequence>
<feature type="compositionally biased region" description="Basic and acidic residues" evidence="3">
    <location>
        <begin position="1"/>
        <end position="11"/>
    </location>
</feature>
<accession>A0A2P5DCS3</accession>
<comment type="caution">
    <text evidence="4">The sequence shown here is derived from an EMBL/GenBank/DDBJ whole genome shotgun (WGS) entry which is preliminary data.</text>
</comment>
<dbReference type="STRING" id="3476.A0A2P5DCS3"/>
<protein>
    <submittedName>
        <fullName evidence="4">Uncharacterized protein</fullName>
    </submittedName>
</protein>
<evidence type="ECO:0000256" key="3">
    <source>
        <dbReference type="SAM" id="MobiDB-lite"/>
    </source>
</evidence>
<evidence type="ECO:0000313" key="4">
    <source>
        <dbReference type="EMBL" id="PON71084.1"/>
    </source>
</evidence>